<organism evidence="7 8">
    <name type="scientific">Enterococcus alcedinis</name>
    <dbReference type="NCBI Taxonomy" id="1274384"/>
    <lineage>
        <taxon>Bacteria</taxon>
        <taxon>Bacillati</taxon>
        <taxon>Bacillota</taxon>
        <taxon>Bacilli</taxon>
        <taxon>Lactobacillales</taxon>
        <taxon>Enterococcaceae</taxon>
        <taxon>Enterococcus</taxon>
    </lineage>
</organism>
<dbReference type="RefSeq" id="WP_188367166.1">
    <property type="nucleotide sequence ID" value="NZ_BMDT01000003.1"/>
</dbReference>
<dbReference type="PROSITE" id="PS51257">
    <property type="entry name" value="PROKAR_LIPOPROTEIN"/>
    <property type="match status" value="1"/>
</dbReference>
<keyword evidence="4" id="KW-0564">Palmitate</keyword>
<evidence type="ECO:0000256" key="2">
    <source>
        <dbReference type="ARBA" id="ARBA00022729"/>
    </source>
</evidence>
<keyword evidence="8" id="KW-1185">Reference proteome</keyword>
<dbReference type="SUPFAM" id="SSF53850">
    <property type="entry name" value="Periplasmic binding protein-like II"/>
    <property type="match status" value="1"/>
</dbReference>
<feature type="chain" id="PRO_5039066254" evidence="6">
    <location>
        <begin position="20"/>
        <end position="547"/>
    </location>
</feature>
<dbReference type="InterPro" id="IPR050490">
    <property type="entry name" value="Bact_solute-bd_prot1"/>
</dbReference>
<evidence type="ECO:0000256" key="6">
    <source>
        <dbReference type="SAM" id="SignalP"/>
    </source>
</evidence>
<dbReference type="EMBL" id="BMDT01000003">
    <property type="protein sequence ID" value="GGI65328.1"/>
    <property type="molecule type" value="Genomic_DNA"/>
</dbReference>
<accession>A0A917N482</accession>
<keyword evidence="1" id="KW-1003">Cell membrane</keyword>
<dbReference type="AlphaFoldDB" id="A0A917N482"/>
<protein>
    <submittedName>
        <fullName evidence="7">Sugar ABC transporter substrate-binding protein</fullName>
    </submittedName>
</protein>
<keyword evidence="5" id="KW-0449">Lipoprotein</keyword>
<comment type="caution">
    <text evidence="7">The sequence shown here is derived from an EMBL/GenBank/DDBJ whole genome shotgun (WGS) entry which is preliminary data.</text>
</comment>
<dbReference type="Proteomes" id="UP000622610">
    <property type="component" value="Unassembled WGS sequence"/>
</dbReference>
<keyword evidence="2 6" id="KW-0732">Signal</keyword>
<evidence type="ECO:0000256" key="5">
    <source>
        <dbReference type="ARBA" id="ARBA00023288"/>
    </source>
</evidence>
<feature type="signal peptide" evidence="6">
    <location>
        <begin position="1"/>
        <end position="19"/>
    </location>
</feature>
<evidence type="ECO:0000256" key="3">
    <source>
        <dbReference type="ARBA" id="ARBA00023136"/>
    </source>
</evidence>
<evidence type="ECO:0000313" key="8">
    <source>
        <dbReference type="Proteomes" id="UP000622610"/>
    </source>
</evidence>
<dbReference type="InterPro" id="IPR006059">
    <property type="entry name" value="SBP"/>
</dbReference>
<sequence>MKKKMFSVGLLGLTLLAISACGSSGKADPKEAGPAQDLTPYGKYEEPVEFTIGRGVYSGGSLPEGMTIEDNTGTKYVEEMANVHAKVAWESQDTAQKIALSISTGDIPDVMIVNRQQFKQLVDNDLIADMTEVYEKTASDHLKEIYDSFGDIILDQITVDGKLMGLPLTSIGGQQDLLWIRKDWLEKSGKDLPKTKQEVYELAEEFVKQDFAGNGETVGLSMGTKIAGTYNSGYSLNPIFYANQSYPRQWIEKDGETVYGTIQPETKETLEELSQLYKDGVIDKQFAVRKTEDLSALVSSGKLGMLFYPWWAPYGDIQQAIANDPEADWIPISAPEDEEGNINVTQNDPIGGVIVVRKDFSNPEAIVKSMNLSQDFIYQLTPEAKEFTQQEIPDMKTRWDHILVQVPAQLDFNDITTRIYTALTEAIDDGSSEDLRLDLLPVYNNYEILQKDGPKSDLTAWGDVKARLDGEKASFDERIKKIDVNFFDTTPTMDTAWTNLVKLEDEMFVRIITGEEPIEYFDEFVSQWNKIGGETITKEVNEVVKGQ</sequence>
<evidence type="ECO:0000313" key="7">
    <source>
        <dbReference type="EMBL" id="GGI65328.1"/>
    </source>
</evidence>
<gene>
    <name evidence="7" type="ORF">GCM10011482_09820</name>
</gene>
<proteinExistence type="predicted"/>
<evidence type="ECO:0000256" key="4">
    <source>
        <dbReference type="ARBA" id="ARBA00023139"/>
    </source>
</evidence>
<dbReference type="PANTHER" id="PTHR43649">
    <property type="entry name" value="ARABINOSE-BINDING PROTEIN-RELATED"/>
    <property type="match status" value="1"/>
</dbReference>
<evidence type="ECO:0000256" key="1">
    <source>
        <dbReference type="ARBA" id="ARBA00022475"/>
    </source>
</evidence>
<keyword evidence="3" id="KW-0472">Membrane</keyword>
<dbReference type="Gene3D" id="3.40.190.10">
    <property type="entry name" value="Periplasmic binding protein-like II"/>
    <property type="match status" value="3"/>
</dbReference>
<dbReference type="PANTHER" id="PTHR43649:SF33">
    <property type="entry name" value="POLYGALACTURONAN_RHAMNOGALACTURONAN-BINDING PROTEIN YTCQ"/>
    <property type="match status" value="1"/>
</dbReference>
<reference evidence="7" key="1">
    <citation type="journal article" date="2014" name="Int. J. Syst. Evol. Microbiol.">
        <title>Complete genome sequence of Corynebacterium casei LMG S-19264T (=DSM 44701T), isolated from a smear-ripened cheese.</title>
        <authorList>
            <consortium name="US DOE Joint Genome Institute (JGI-PGF)"/>
            <person name="Walter F."/>
            <person name="Albersmeier A."/>
            <person name="Kalinowski J."/>
            <person name="Ruckert C."/>
        </authorList>
    </citation>
    <scope>NUCLEOTIDE SEQUENCE</scope>
    <source>
        <strain evidence="7">CCM 8433</strain>
    </source>
</reference>
<name>A0A917N482_9ENTE</name>
<reference evidence="7" key="2">
    <citation type="submission" date="2020-09" db="EMBL/GenBank/DDBJ databases">
        <authorList>
            <person name="Sun Q."/>
            <person name="Sedlacek I."/>
        </authorList>
    </citation>
    <scope>NUCLEOTIDE SEQUENCE</scope>
    <source>
        <strain evidence="7">CCM 8433</strain>
    </source>
</reference>
<dbReference type="Pfam" id="PF13416">
    <property type="entry name" value="SBP_bac_8"/>
    <property type="match status" value="1"/>
</dbReference>